<reference evidence="4" key="2">
    <citation type="submission" date="2020-09" db="EMBL/GenBank/DDBJ databases">
        <authorList>
            <person name="Sun Q."/>
            <person name="Sedlacek I."/>
        </authorList>
    </citation>
    <scope>NUCLEOTIDE SEQUENCE</scope>
    <source>
        <strain evidence="4">CCM 8433</strain>
    </source>
</reference>
<accession>A0A917JFJ9</accession>
<dbReference type="GO" id="GO:0003841">
    <property type="term" value="F:1-acylglycerol-3-phosphate O-acyltransferase activity"/>
    <property type="evidence" value="ECO:0007669"/>
    <property type="project" value="TreeGrafter"/>
</dbReference>
<dbReference type="CDD" id="cd07989">
    <property type="entry name" value="LPLAT_AGPAT-like"/>
    <property type="match status" value="1"/>
</dbReference>
<evidence type="ECO:0000259" key="3">
    <source>
        <dbReference type="SMART" id="SM00563"/>
    </source>
</evidence>
<evidence type="ECO:0000256" key="2">
    <source>
        <dbReference type="ARBA" id="ARBA00023315"/>
    </source>
</evidence>
<dbReference type="PANTHER" id="PTHR10434:SF40">
    <property type="entry name" value="1-ACYL-SN-GLYCEROL-3-PHOSPHATE ACYLTRANSFERASE"/>
    <property type="match status" value="1"/>
</dbReference>
<dbReference type="RefSeq" id="WP_188368169.1">
    <property type="nucleotide sequence ID" value="NZ_BMDT01000010.1"/>
</dbReference>
<evidence type="ECO:0000256" key="1">
    <source>
        <dbReference type="ARBA" id="ARBA00022679"/>
    </source>
</evidence>
<dbReference type="Pfam" id="PF01553">
    <property type="entry name" value="Acyltransferase"/>
    <property type="match status" value="1"/>
</dbReference>
<dbReference type="SUPFAM" id="SSF69593">
    <property type="entry name" value="Glycerol-3-phosphate (1)-acyltransferase"/>
    <property type="match status" value="1"/>
</dbReference>
<dbReference type="GO" id="GO:0006654">
    <property type="term" value="P:phosphatidic acid biosynthetic process"/>
    <property type="evidence" value="ECO:0007669"/>
    <property type="project" value="TreeGrafter"/>
</dbReference>
<protein>
    <submittedName>
        <fullName evidence="4">1-acyl-sn-glycerol-3-phosphate acyltransferase</fullName>
    </submittedName>
</protein>
<dbReference type="PANTHER" id="PTHR10434">
    <property type="entry name" value="1-ACYL-SN-GLYCEROL-3-PHOSPHATE ACYLTRANSFERASE"/>
    <property type="match status" value="1"/>
</dbReference>
<comment type="caution">
    <text evidence="4">The sequence shown here is derived from an EMBL/GenBank/DDBJ whole genome shotgun (WGS) entry which is preliminary data.</text>
</comment>
<dbReference type="InterPro" id="IPR002123">
    <property type="entry name" value="Plipid/glycerol_acylTrfase"/>
</dbReference>
<dbReference type="AlphaFoldDB" id="A0A917JFJ9"/>
<keyword evidence="2 4" id="KW-0012">Acyltransferase</keyword>
<gene>
    <name evidence="4" type="ORF">GCM10011482_19920</name>
</gene>
<sequence>MFFTFMRGLVRVVLFIVNGPFEIQNKEALPKDENYILVAPHRTWWDPLYMAVAASPKKFAFMAKEELFKNAFLSFILKNANAFSVNRVKPGPSAIKTPVKILKETDLSLIMFPSGTRHSTALKGGMAMIAKMAKVRVVPVVYQGPLTLKDLFKRKKVVVRFGEPIDLSDIKKLNTEGLQVVEERVQGAFDGLDKAINPEFKYEVK</sequence>
<reference evidence="4" key="1">
    <citation type="journal article" date="2014" name="Int. J. Syst. Evol. Microbiol.">
        <title>Complete genome sequence of Corynebacterium casei LMG S-19264T (=DSM 44701T), isolated from a smear-ripened cheese.</title>
        <authorList>
            <consortium name="US DOE Joint Genome Institute (JGI-PGF)"/>
            <person name="Walter F."/>
            <person name="Albersmeier A."/>
            <person name="Kalinowski J."/>
            <person name="Ruckert C."/>
        </authorList>
    </citation>
    <scope>NUCLEOTIDE SEQUENCE</scope>
    <source>
        <strain evidence="4">CCM 8433</strain>
    </source>
</reference>
<dbReference type="Proteomes" id="UP000622610">
    <property type="component" value="Unassembled WGS sequence"/>
</dbReference>
<proteinExistence type="predicted"/>
<feature type="domain" description="Phospholipid/glycerol acyltransferase" evidence="3">
    <location>
        <begin position="35"/>
        <end position="145"/>
    </location>
</feature>
<dbReference type="EMBL" id="BMDT01000010">
    <property type="protein sequence ID" value="GGI66338.1"/>
    <property type="molecule type" value="Genomic_DNA"/>
</dbReference>
<dbReference type="SMART" id="SM00563">
    <property type="entry name" value="PlsC"/>
    <property type="match status" value="1"/>
</dbReference>
<name>A0A917JFJ9_9ENTE</name>
<evidence type="ECO:0000313" key="5">
    <source>
        <dbReference type="Proteomes" id="UP000622610"/>
    </source>
</evidence>
<keyword evidence="5" id="KW-1185">Reference proteome</keyword>
<organism evidence="4 5">
    <name type="scientific">Enterococcus alcedinis</name>
    <dbReference type="NCBI Taxonomy" id="1274384"/>
    <lineage>
        <taxon>Bacteria</taxon>
        <taxon>Bacillati</taxon>
        <taxon>Bacillota</taxon>
        <taxon>Bacilli</taxon>
        <taxon>Lactobacillales</taxon>
        <taxon>Enterococcaceae</taxon>
        <taxon>Enterococcus</taxon>
    </lineage>
</organism>
<keyword evidence="1" id="KW-0808">Transferase</keyword>
<evidence type="ECO:0000313" key="4">
    <source>
        <dbReference type="EMBL" id="GGI66338.1"/>
    </source>
</evidence>